<dbReference type="GO" id="GO:0022857">
    <property type="term" value="F:transmembrane transporter activity"/>
    <property type="evidence" value="ECO:0007669"/>
    <property type="project" value="InterPro"/>
</dbReference>
<organism evidence="9">
    <name type="scientific">hydrothermal vent metagenome</name>
    <dbReference type="NCBI Taxonomy" id="652676"/>
    <lineage>
        <taxon>unclassified sequences</taxon>
        <taxon>metagenomes</taxon>
        <taxon>ecological metagenomes</taxon>
    </lineage>
</organism>
<name>A0A3B1DSV9_9ZZZZ</name>
<feature type="region of interest" description="Disordered" evidence="7">
    <location>
        <begin position="476"/>
        <end position="497"/>
    </location>
</feature>
<dbReference type="Gene3D" id="1.20.1250.20">
    <property type="entry name" value="MFS general substrate transporter like domains"/>
    <property type="match status" value="2"/>
</dbReference>
<evidence type="ECO:0000256" key="8">
    <source>
        <dbReference type="SAM" id="Phobius"/>
    </source>
</evidence>
<dbReference type="EMBL" id="UOGL01000309">
    <property type="protein sequence ID" value="VAX39178.1"/>
    <property type="molecule type" value="Genomic_DNA"/>
</dbReference>
<keyword evidence="3" id="KW-0813">Transport</keyword>
<feature type="transmembrane region" description="Helical" evidence="8">
    <location>
        <begin position="274"/>
        <end position="292"/>
    </location>
</feature>
<feature type="transmembrane region" description="Helical" evidence="8">
    <location>
        <begin position="249"/>
        <end position="267"/>
    </location>
</feature>
<dbReference type="InterPro" id="IPR011701">
    <property type="entry name" value="MFS"/>
</dbReference>
<dbReference type="PANTHER" id="PTHR23514">
    <property type="entry name" value="BYPASS OF STOP CODON PROTEIN 6"/>
    <property type="match status" value="1"/>
</dbReference>
<evidence type="ECO:0000256" key="1">
    <source>
        <dbReference type="ARBA" id="ARBA00004127"/>
    </source>
</evidence>
<feature type="transmembrane region" description="Helical" evidence="8">
    <location>
        <begin position="394"/>
        <end position="417"/>
    </location>
</feature>
<dbReference type="InterPro" id="IPR036259">
    <property type="entry name" value="MFS_trans_sf"/>
</dbReference>
<dbReference type="SUPFAM" id="SSF103473">
    <property type="entry name" value="MFS general substrate transporter"/>
    <property type="match status" value="1"/>
</dbReference>
<evidence type="ECO:0000256" key="5">
    <source>
        <dbReference type="ARBA" id="ARBA00022989"/>
    </source>
</evidence>
<proteinExistence type="inferred from homology"/>
<feature type="transmembrane region" description="Helical" evidence="8">
    <location>
        <begin position="58"/>
        <end position="76"/>
    </location>
</feature>
<dbReference type="AlphaFoldDB" id="A0A3B1DSV9"/>
<feature type="transmembrane region" description="Helical" evidence="8">
    <location>
        <begin position="508"/>
        <end position="530"/>
    </location>
</feature>
<dbReference type="PANTHER" id="PTHR23514:SF3">
    <property type="entry name" value="BYPASS OF STOP CODON PROTEIN 6"/>
    <property type="match status" value="1"/>
</dbReference>
<evidence type="ECO:0008006" key="10">
    <source>
        <dbReference type="Google" id="ProtNLM"/>
    </source>
</evidence>
<evidence type="ECO:0000256" key="7">
    <source>
        <dbReference type="SAM" id="MobiDB-lite"/>
    </source>
</evidence>
<feature type="transmembrane region" description="Helical" evidence="8">
    <location>
        <begin position="83"/>
        <end position="105"/>
    </location>
</feature>
<feature type="transmembrane region" description="Helical" evidence="8">
    <location>
        <begin position="152"/>
        <end position="172"/>
    </location>
</feature>
<gene>
    <name evidence="9" type="ORF">MNBD_PLANCTO02-2987</name>
</gene>
<dbReference type="GO" id="GO:0012505">
    <property type="term" value="C:endomembrane system"/>
    <property type="evidence" value="ECO:0007669"/>
    <property type="project" value="UniProtKB-SubCell"/>
</dbReference>
<feature type="transmembrane region" description="Helical" evidence="8">
    <location>
        <begin position="312"/>
        <end position="329"/>
    </location>
</feature>
<evidence type="ECO:0000313" key="9">
    <source>
        <dbReference type="EMBL" id="VAX39178.1"/>
    </source>
</evidence>
<feature type="transmembrane region" description="Helical" evidence="8">
    <location>
        <begin position="341"/>
        <end position="374"/>
    </location>
</feature>
<accession>A0A3B1DSV9</accession>
<dbReference type="GO" id="GO:0016020">
    <property type="term" value="C:membrane"/>
    <property type="evidence" value="ECO:0007669"/>
    <property type="project" value="TreeGrafter"/>
</dbReference>
<dbReference type="InterPro" id="IPR051788">
    <property type="entry name" value="MFS_Transporter"/>
</dbReference>
<sequence>MPTQEVTTTQENANNKVLFWGCFIALITTAFGFVGRLFLIDAWGVEFDLDPAQKGRLMGIGIWPFALSIILFSLLIDRIGYKIAMFIAFMGHIIWVILGVSAYFVSQSGDKELAYQMIYWGSLILALGNGTVEAFINPVVATMFSENKTKWLNILHAGWPAGLVITGLIVIGMGDIAWFWKIGLIAIPAMVYGIVLTPLQFPVNERVASGVSYKEMLQEFGALGALVVGTLLTLQLMDFFKPAEGSFQVYLFIGIGVAMVAAFAIYTRSIGRPLLFLLILIMMPLATTEIGTDGWIESILKSIAKDNHFHSGWVLVYTSAIMMVLRFFAGPIVHKLSPLGLLLISSVLAIFGLYALSFTAGLMIFAAATLYALGKTFFWPTMLGVVSEQCPKGGALTLNAISGIGMLAVGTLGFPYIGKLQVDVENKAVIASTEVQKAIPGLVKDGKITILENKSIYKVIKYQAISEKKLKAILPPEAPQQKGKEKNDKGLTPIEKLKDVRDRSTQSALANMTIFPLMMLIGYLILVIYFKSKGGYKAEVLIGHEAEDAKFTGGVEGAIE</sequence>
<feature type="transmembrane region" description="Helical" evidence="8">
    <location>
        <begin position="117"/>
        <end position="140"/>
    </location>
</feature>
<comment type="subcellular location">
    <subcellularLocation>
        <location evidence="1">Endomembrane system</location>
        <topology evidence="1">Multi-pass membrane protein</topology>
    </subcellularLocation>
</comment>
<evidence type="ECO:0000256" key="4">
    <source>
        <dbReference type="ARBA" id="ARBA00022692"/>
    </source>
</evidence>
<keyword evidence="4 8" id="KW-0812">Transmembrane</keyword>
<dbReference type="CDD" id="cd06174">
    <property type="entry name" value="MFS"/>
    <property type="match status" value="1"/>
</dbReference>
<dbReference type="Pfam" id="PF07690">
    <property type="entry name" value="MFS_1"/>
    <property type="match status" value="1"/>
</dbReference>
<keyword evidence="6 8" id="KW-0472">Membrane</keyword>
<feature type="compositionally biased region" description="Basic and acidic residues" evidence="7">
    <location>
        <begin position="482"/>
        <end position="497"/>
    </location>
</feature>
<evidence type="ECO:0000256" key="6">
    <source>
        <dbReference type="ARBA" id="ARBA00023136"/>
    </source>
</evidence>
<feature type="transmembrane region" description="Helical" evidence="8">
    <location>
        <begin position="178"/>
        <end position="199"/>
    </location>
</feature>
<evidence type="ECO:0000256" key="2">
    <source>
        <dbReference type="ARBA" id="ARBA00008335"/>
    </source>
</evidence>
<keyword evidence="5 8" id="KW-1133">Transmembrane helix</keyword>
<feature type="transmembrane region" description="Helical" evidence="8">
    <location>
        <begin position="220"/>
        <end position="237"/>
    </location>
</feature>
<feature type="transmembrane region" description="Helical" evidence="8">
    <location>
        <begin position="17"/>
        <end position="38"/>
    </location>
</feature>
<evidence type="ECO:0000256" key="3">
    <source>
        <dbReference type="ARBA" id="ARBA00022448"/>
    </source>
</evidence>
<comment type="similarity">
    <text evidence="2">Belongs to the major facilitator superfamily.</text>
</comment>
<reference evidence="9" key="1">
    <citation type="submission" date="2018-06" db="EMBL/GenBank/DDBJ databases">
        <authorList>
            <person name="Zhirakovskaya E."/>
        </authorList>
    </citation>
    <scope>NUCLEOTIDE SEQUENCE</scope>
</reference>
<protein>
    <recommendedName>
        <fullName evidence="10">Major facilitator superfamily (MFS) profile domain-containing protein</fullName>
    </recommendedName>
</protein>